<feature type="transmembrane region" description="Helical" evidence="8">
    <location>
        <begin position="49"/>
        <end position="69"/>
    </location>
</feature>
<dbReference type="GO" id="GO:0005886">
    <property type="term" value="C:plasma membrane"/>
    <property type="evidence" value="ECO:0007669"/>
    <property type="project" value="UniProtKB-SubCell"/>
</dbReference>
<dbReference type="PANTHER" id="PTHR42718">
    <property type="entry name" value="MAJOR FACILITATOR SUPERFAMILY MULTIDRUG TRANSPORTER MFSC"/>
    <property type="match status" value="1"/>
</dbReference>
<dbReference type="Gene3D" id="1.20.1720.10">
    <property type="entry name" value="Multidrug resistance protein D"/>
    <property type="match status" value="1"/>
</dbReference>
<feature type="transmembrane region" description="Helical" evidence="8">
    <location>
        <begin position="362"/>
        <end position="386"/>
    </location>
</feature>
<keyword evidence="5 8" id="KW-0812">Transmembrane</keyword>
<evidence type="ECO:0000256" key="2">
    <source>
        <dbReference type="ARBA" id="ARBA00008537"/>
    </source>
</evidence>
<comment type="subcellular location">
    <subcellularLocation>
        <location evidence="1">Cell membrane</location>
        <topology evidence="1">Multi-pass membrane protein</topology>
    </subcellularLocation>
</comment>
<dbReference type="NCBIfam" id="TIGR00711">
    <property type="entry name" value="efflux_EmrB"/>
    <property type="match status" value="1"/>
</dbReference>
<keyword evidence="4" id="KW-1003">Cell membrane</keyword>
<dbReference type="EMBL" id="FNFB01000034">
    <property type="protein sequence ID" value="SDL96985.1"/>
    <property type="molecule type" value="Genomic_DNA"/>
</dbReference>
<feature type="transmembrane region" description="Helical" evidence="8">
    <location>
        <begin position="201"/>
        <end position="220"/>
    </location>
</feature>
<gene>
    <name evidence="10" type="ORF">SAMN05421874_13412</name>
</gene>
<feature type="domain" description="Major facilitator superfamily (MFS) profile" evidence="9">
    <location>
        <begin position="15"/>
        <end position="475"/>
    </location>
</feature>
<keyword evidence="3" id="KW-0813">Transport</keyword>
<evidence type="ECO:0000256" key="8">
    <source>
        <dbReference type="SAM" id="Phobius"/>
    </source>
</evidence>
<evidence type="ECO:0000313" key="10">
    <source>
        <dbReference type="EMBL" id="SDL96985.1"/>
    </source>
</evidence>
<dbReference type="CDD" id="cd17321">
    <property type="entry name" value="MFS_MMR_MDR_like"/>
    <property type="match status" value="1"/>
</dbReference>
<dbReference type="InterPro" id="IPR020846">
    <property type="entry name" value="MFS_dom"/>
</dbReference>
<keyword evidence="11" id="KW-1185">Reference proteome</keyword>
<dbReference type="OrthoDB" id="102502at2"/>
<evidence type="ECO:0000256" key="4">
    <source>
        <dbReference type="ARBA" id="ARBA00022475"/>
    </source>
</evidence>
<dbReference type="Pfam" id="PF07690">
    <property type="entry name" value="MFS_1"/>
    <property type="match status" value="1"/>
</dbReference>
<dbReference type="Proteomes" id="UP000198683">
    <property type="component" value="Unassembled WGS sequence"/>
</dbReference>
<evidence type="ECO:0000256" key="5">
    <source>
        <dbReference type="ARBA" id="ARBA00022692"/>
    </source>
</evidence>
<feature type="transmembrane region" description="Helical" evidence="8">
    <location>
        <begin position="12"/>
        <end position="37"/>
    </location>
</feature>
<protein>
    <submittedName>
        <fullName evidence="10">Drug resistance transporter, EmrB/QacA subfamily</fullName>
    </submittedName>
</protein>
<proteinExistence type="inferred from homology"/>
<feature type="transmembrane region" description="Helical" evidence="8">
    <location>
        <begin position="334"/>
        <end position="356"/>
    </location>
</feature>
<dbReference type="GO" id="GO:0022857">
    <property type="term" value="F:transmembrane transporter activity"/>
    <property type="evidence" value="ECO:0007669"/>
    <property type="project" value="InterPro"/>
</dbReference>
<feature type="transmembrane region" description="Helical" evidence="8">
    <location>
        <begin position="306"/>
        <end position="327"/>
    </location>
</feature>
<feature type="transmembrane region" description="Helical" evidence="8">
    <location>
        <begin position="232"/>
        <end position="249"/>
    </location>
</feature>
<feature type="transmembrane region" description="Helical" evidence="8">
    <location>
        <begin position="81"/>
        <end position="99"/>
    </location>
</feature>
<dbReference type="PANTHER" id="PTHR42718:SF9">
    <property type="entry name" value="MAJOR FACILITATOR SUPERFAMILY MULTIDRUG TRANSPORTER MFSC"/>
    <property type="match status" value="1"/>
</dbReference>
<keyword evidence="7 8" id="KW-0472">Membrane</keyword>
<feature type="transmembrane region" description="Helical" evidence="8">
    <location>
        <begin position="407"/>
        <end position="426"/>
    </location>
</feature>
<evidence type="ECO:0000256" key="1">
    <source>
        <dbReference type="ARBA" id="ARBA00004651"/>
    </source>
</evidence>
<evidence type="ECO:0000256" key="3">
    <source>
        <dbReference type="ARBA" id="ARBA00022448"/>
    </source>
</evidence>
<dbReference type="InterPro" id="IPR036259">
    <property type="entry name" value="MFS_trans_sf"/>
</dbReference>
<name>A0A1G9PFR5_9ACTN</name>
<comment type="similarity">
    <text evidence="2">Belongs to the major facilitator superfamily. EmrB family.</text>
</comment>
<keyword evidence="6 8" id="KW-1133">Transmembrane helix</keyword>
<dbReference type="AlphaFoldDB" id="A0A1G9PFR5"/>
<dbReference type="SUPFAM" id="SSF103473">
    <property type="entry name" value="MFS general substrate transporter"/>
    <property type="match status" value="2"/>
</dbReference>
<dbReference type="Gene3D" id="1.20.1250.20">
    <property type="entry name" value="MFS general substrate transporter like domains"/>
    <property type="match status" value="1"/>
</dbReference>
<feature type="transmembrane region" description="Helical" evidence="8">
    <location>
        <begin position="269"/>
        <end position="294"/>
    </location>
</feature>
<evidence type="ECO:0000259" key="9">
    <source>
        <dbReference type="PROSITE" id="PS50850"/>
    </source>
</evidence>
<dbReference type="InterPro" id="IPR004638">
    <property type="entry name" value="EmrB-like"/>
</dbReference>
<dbReference type="STRING" id="683260.SAMN05421874_13412"/>
<dbReference type="InterPro" id="IPR011701">
    <property type="entry name" value="MFS"/>
</dbReference>
<feature type="transmembrane region" description="Helical" evidence="8">
    <location>
        <begin position="105"/>
        <end position="128"/>
    </location>
</feature>
<accession>A0A1G9PFR5</accession>
<dbReference type="RefSeq" id="WP_090773103.1">
    <property type="nucleotide sequence ID" value="NZ_FNFB01000034.1"/>
</dbReference>
<sequence>MTATTTTSLSYAWRTLSVVSLASVLTGLGGSAINVALPEIARHTGADATAASWILLGFQLTTTVLMVVFGRLADLFGRRRMYLVGLATYTGAALLAGLAPNAWTIVAMRVLQAAGAAMLLTNSAALVSDAFPRERLGEGMGVYVASFSIAGLIGPTLGGVLAESLGWRWVFWFNVPIGIICLAWGAIVLRRPPANERESGLDAAGSALVLLTLGGLLLALSEYTRLGWDHPLVLGGLVAFVVGLPLFVLRESRAAYPVVDLSLFRERAFAFGTLASFLNAVARMGMVFLVALYFQAVRGDDPVQAGLKVLPLAIAAMVASVTSGFLQRLMSARALAVAGAATTTCGLVVLLSVMSVSTPYPAVATGLVLIGLGSGVFLPSNTTAILDGLPSNRLGIVNAMRLMLQNTGNVVGTGLVLSVITAPLPAELHDQVFAGTLAQLSGEAVGQLVTGYRWALTTMAAISVLTVLACLARRRTA</sequence>
<evidence type="ECO:0000313" key="11">
    <source>
        <dbReference type="Proteomes" id="UP000198683"/>
    </source>
</evidence>
<feature type="transmembrane region" description="Helical" evidence="8">
    <location>
        <begin position="140"/>
        <end position="157"/>
    </location>
</feature>
<organism evidence="10 11">
    <name type="scientific">Nonomuraea maritima</name>
    <dbReference type="NCBI Taxonomy" id="683260"/>
    <lineage>
        <taxon>Bacteria</taxon>
        <taxon>Bacillati</taxon>
        <taxon>Actinomycetota</taxon>
        <taxon>Actinomycetes</taxon>
        <taxon>Streptosporangiales</taxon>
        <taxon>Streptosporangiaceae</taxon>
        <taxon>Nonomuraea</taxon>
    </lineage>
</organism>
<evidence type="ECO:0000256" key="6">
    <source>
        <dbReference type="ARBA" id="ARBA00022989"/>
    </source>
</evidence>
<feature type="transmembrane region" description="Helical" evidence="8">
    <location>
        <begin position="169"/>
        <end position="189"/>
    </location>
</feature>
<dbReference type="PROSITE" id="PS50850">
    <property type="entry name" value="MFS"/>
    <property type="match status" value="1"/>
</dbReference>
<reference evidence="10 11" key="1">
    <citation type="submission" date="2016-10" db="EMBL/GenBank/DDBJ databases">
        <authorList>
            <person name="de Groot N.N."/>
        </authorList>
    </citation>
    <scope>NUCLEOTIDE SEQUENCE [LARGE SCALE GENOMIC DNA]</scope>
    <source>
        <strain evidence="10 11">CGMCC 4.5681</strain>
    </source>
</reference>
<evidence type="ECO:0000256" key="7">
    <source>
        <dbReference type="ARBA" id="ARBA00023136"/>
    </source>
</evidence>
<feature type="transmembrane region" description="Helical" evidence="8">
    <location>
        <begin position="452"/>
        <end position="472"/>
    </location>
</feature>